<feature type="compositionally biased region" description="Basic residues" evidence="1">
    <location>
        <begin position="1"/>
        <end position="10"/>
    </location>
</feature>
<reference evidence="2 3" key="1">
    <citation type="submission" date="2018-04" db="EMBL/GenBank/DDBJ databases">
        <title>Genomic Encyclopedia of Archaeal and Bacterial Type Strains, Phase II (KMG-II): from individual species to whole genera.</title>
        <authorList>
            <person name="Goeker M."/>
        </authorList>
    </citation>
    <scope>NUCLEOTIDE SEQUENCE [LARGE SCALE GENOMIC DNA]</scope>
    <source>
        <strain evidence="2 3">DSM 23382</strain>
    </source>
</reference>
<protein>
    <submittedName>
        <fullName evidence="2">23S rRNA (Cytosine1962-C5)-methyltransferase</fullName>
    </submittedName>
</protein>
<evidence type="ECO:0000256" key="1">
    <source>
        <dbReference type="SAM" id="MobiDB-lite"/>
    </source>
</evidence>
<keyword evidence="3" id="KW-1185">Reference proteome</keyword>
<feature type="region of interest" description="Disordered" evidence="1">
    <location>
        <begin position="1"/>
        <end position="56"/>
    </location>
</feature>
<keyword evidence="2" id="KW-0808">Transferase</keyword>
<dbReference type="InterPro" id="IPR029063">
    <property type="entry name" value="SAM-dependent_MTases_sf"/>
</dbReference>
<evidence type="ECO:0000313" key="3">
    <source>
        <dbReference type="Proteomes" id="UP000244081"/>
    </source>
</evidence>
<dbReference type="SUPFAM" id="SSF53335">
    <property type="entry name" value="S-adenosyl-L-methionine-dependent methyltransferases"/>
    <property type="match status" value="1"/>
</dbReference>
<dbReference type="InterPro" id="IPR013780">
    <property type="entry name" value="Glyco_hydro_b"/>
</dbReference>
<organism evidence="2 3">
    <name type="scientific">Breoghania corrubedonensis</name>
    <dbReference type="NCBI Taxonomy" id="665038"/>
    <lineage>
        <taxon>Bacteria</taxon>
        <taxon>Pseudomonadati</taxon>
        <taxon>Pseudomonadota</taxon>
        <taxon>Alphaproteobacteria</taxon>
        <taxon>Hyphomicrobiales</taxon>
        <taxon>Stappiaceae</taxon>
        <taxon>Breoghania</taxon>
    </lineage>
</organism>
<dbReference type="CDD" id="cd02440">
    <property type="entry name" value="AdoMet_MTases"/>
    <property type="match status" value="1"/>
</dbReference>
<dbReference type="GO" id="GO:0008168">
    <property type="term" value="F:methyltransferase activity"/>
    <property type="evidence" value="ECO:0007669"/>
    <property type="project" value="UniProtKB-KW"/>
</dbReference>
<sequence length="360" mass="40580">MARKPPRQPRSRSNAQPPARAGASKNARPTKKREESPLTTDKEIAPDTFRVAPKGEKNVTGRWPVMLETTGWADYELLDMGDGEKLERYGPHVIRRPEAQAMGARRLAATHWEQADATFTGDIEEEGPGRWRFKRELPETWQMRVGAARFNGRFMSFRHVGVFPEQIAHWEWTEARIREASRREASRPPKVLNLFGYTGLASLLAAHAGAEVTHVDASKKAIGWARENQALSGMDDLPIRWICDDAMKFIAREARRGNTYDGIVLDPPKYGRGPKGEVWDLFRDLPAMLDLVRSVMAKEASFVILSIYAIRASFLSNHELMMDVMHDLPGTVESGELVIRETGIGERALSTSLFSRWSAE</sequence>
<feature type="compositionally biased region" description="Basic and acidic residues" evidence="1">
    <location>
        <begin position="32"/>
        <end position="45"/>
    </location>
</feature>
<dbReference type="AlphaFoldDB" id="A0A2T5VFJ9"/>
<dbReference type="Gene3D" id="3.40.50.150">
    <property type="entry name" value="Vaccinia Virus protein VP39"/>
    <property type="match status" value="1"/>
</dbReference>
<dbReference type="GO" id="GO:0032259">
    <property type="term" value="P:methylation"/>
    <property type="evidence" value="ECO:0007669"/>
    <property type="project" value="UniProtKB-KW"/>
</dbReference>
<dbReference type="Proteomes" id="UP000244081">
    <property type="component" value="Unassembled WGS sequence"/>
</dbReference>
<keyword evidence="2" id="KW-0489">Methyltransferase</keyword>
<dbReference type="PANTHER" id="PTHR43042">
    <property type="entry name" value="SAM-DEPENDENT METHYLTRANSFERASE"/>
    <property type="match status" value="1"/>
</dbReference>
<evidence type="ECO:0000313" key="2">
    <source>
        <dbReference type="EMBL" id="PTW62531.1"/>
    </source>
</evidence>
<dbReference type="PANTHER" id="PTHR43042:SF2">
    <property type="entry name" value="SAM-DEPENDENT METHYLTRANSFERASE"/>
    <property type="match status" value="1"/>
</dbReference>
<gene>
    <name evidence="2" type="ORF">C8N35_101575</name>
</gene>
<accession>A0A2T5VFJ9</accession>
<comment type="caution">
    <text evidence="2">The sequence shown here is derived from an EMBL/GenBank/DDBJ whole genome shotgun (WGS) entry which is preliminary data.</text>
</comment>
<proteinExistence type="predicted"/>
<name>A0A2T5VFJ9_9HYPH</name>
<dbReference type="Gene3D" id="2.60.40.1180">
    <property type="entry name" value="Golgi alpha-mannosidase II"/>
    <property type="match status" value="1"/>
</dbReference>
<dbReference type="EMBL" id="QAYG01000001">
    <property type="protein sequence ID" value="PTW62531.1"/>
    <property type="molecule type" value="Genomic_DNA"/>
</dbReference>